<sequence>MAEERGRWVWQPERTPLHPNRRGQSAVIPLRCDNNSSSSNYRHAQASRNHRHKGGDPSRVKIREVIKGAHLFSNKVKELSRKVGLGMLLRSLMPGIALCREPGHFFGICGKPKVCFICAVPGHHMDVCPRWNQPLPAASYYGSASLGLGFYHLKVDEKSPSQWLNLSNCGVVRVLTGQITLVELEKELADIYCRDWPWQIRELEPGNFLVRFPPHKKISDIKNYPSFGLRKTGVQVEVLEWIGETDPLEELQEVWIQIRSIPPRWCDWKGFAQITSGFGLMLDVDWPAIFKSFYEVVRVKLACRDPSKIPAERMFEKNSIVFLLWWRVIRCCRKVMATLMIRKGDDDDADDDLDEDPDKENHMDTDGASHNTPKNKTESSGGSQQGDSKLKAKTVPCITASHQDSLQASQLRDGMTRYVGILL</sequence>
<dbReference type="PANTHER" id="PTHR33170">
    <property type="entry name" value="DUF4283 DOMAIN-CONTAINING PROTEIN-RELATED"/>
    <property type="match status" value="1"/>
</dbReference>
<accession>A0A2T7D6F5</accession>
<gene>
    <name evidence="2" type="ORF">GQ55_6G154800</name>
</gene>
<feature type="compositionally biased region" description="Polar residues" evidence="1">
    <location>
        <begin position="368"/>
        <end position="387"/>
    </location>
</feature>
<reference evidence="2 3" key="1">
    <citation type="submission" date="2018-04" db="EMBL/GenBank/DDBJ databases">
        <title>WGS assembly of Panicum hallii var. hallii HAL2.</title>
        <authorList>
            <person name="Lovell J."/>
            <person name="Jenkins J."/>
            <person name="Lowry D."/>
            <person name="Mamidi S."/>
            <person name="Sreedasyam A."/>
            <person name="Weng X."/>
            <person name="Barry K."/>
            <person name="Bonette J."/>
            <person name="Campitelli B."/>
            <person name="Daum C."/>
            <person name="Gordon S."/>
            <person name="Gould B."/>
            <person name="Lipzen A."/>
            <person name="MacQueen A."/>
            <person name="Palacio-Mejia J."/>
            <person name="Plott C."/>
            <person name="Shakirov E."/>
            <person name="Shu S."/>
            <person name="Yoshinaga Y."/>
            <person name="Zane M."/>
            <person name="Rokhsar D."/>
            <person name="Grimwood J."/>
            <person name="Schmutz J."/>
            <person name="Juenger T."/>
        </authorList>
    </citation>
    <scope>NUCLEOTIDE SEQUENCE [LARGE SCALE GENOMIC DNA]</scope>
    <source>
        <strain evidence="3">cv. HAL2</strain>
    </source>
</reference>
<feature type="compositionally biased region" description="Acidic residues" evidence="1">
    <location>
        <begin position="346"/>
        <end position="358"/>
    </location>
</feature>
<name>A0A2T7D6F5_9POAL</name>
<dbReference type="AlphaFoldDB" id="A0A2T7D6F5"/>
<feature type="region of interest" description="Disordered" evidence="1">
    <location>
        <begin position="1"/>
        <end position="57"/>
    </location>
</feature>
<dbReference type="Gramene" id="PUZ51152">
    <property type="protein sequence ID" value="PUZ51152"/>
    <property type="gene ID" value="GQ55_6G154800"/>
</dbReference>
<protein>
    <submittedName>
        <fullName evidence="2">Uncharacterized protein</fullName>
    </submittedName>
</protein>
<proteinExistence type="predicted"/>
<dbReference type="STRING" id="1504633.A0A2T7D6F5"/>
<evidence type="ECO:0000313" key="3">
    <source>
        <dbReference type="Proteomes" id="UP000244336"/>
    </source>
</evidence>
<dbReference type="Proteomes" id="UP000244336">
    <property type="component" value="Chromosome 6"/>
</dbReference>
<evidence type="ECO:0000256" key="1">
    <source>
        <dbReference type="SAM" id="MobiDB-lite"/>
    </source>
</evidence>
<evidence type="ECO:0000313" key="2">
    <source>
        <dbReference type="EMBL" id="PUZ51152.1"/>
    </source>
</evidence>
<dbReference type="OrthoDB" id="694791at2759"/>
<organism evidence="2 3">
    <name type="scientific">Panicum hallii var. hallii</name>
    <dbReference type="NCBI Taxonomy" id="1504633"/>
    <lineage>
        <taxon>Eukaryota</taxon>
        <taxon>Viridiplantae</taxon>
        <taxon>Streptophyta</taxon>
        <taxon>Embryophyta</taxon>
        <taxon>Tracheophyta</taxon>
        <taxon>Spermatophyta</taxon>
        <taxon>Magnoliopsida</taxon>
        <taxon>Liliopsida</taxon>
        <taxon>Poales</taxon>
        <taxon>Poaceae</taxon>
        <taxon>PACMAD clade</taxon>
        <taxon>Panicoideae</taxon>
        <taxon>Panicodae</taxon>
        <taxon>Paniceae</taxon>
        <taxon>Panicinae</taxon>
        <taxon>Panicum</taxon>
        <taxon>Panicum sect. Panicum</taxon>
    </lineage>
</organism>
<keyword evidence="3" id="KW-1185">Reference proteome</keyword>
<dbReference type="EMBL" id="CM009754">
    <property type="protein sequence ID" value="PUZ51152.1"/>
    <property type="molecule type" value="Genomic_DNA"/>
</dbReference>
<feature type="compositionally biased region" description="Polar residues" evidence="1">
    <location>
        <begin position="33"/>
        <end position="42"/>
    </location>
</feature>
<feature type="region of interest" description="Disordered" evidence="1">
    <location>
        <begin position="346"/>
        <end position="394"/>
    </location>
</feature>